<evidence type="ECO:0000259" key="3">
    <source>
        <dbReference type="Pfam" id="PF17648"/>
    </source>
</evidence>
<reference evidence="4 5" key="1">
    <citation type="submission" date="2019-03" db="EMBL/GenBank/DDBJ databases">
        <title>Draft genome sequences of novel Actinobacteria.</title>
        <authorList>
            <person name="Sahin N."/>
            <person name="Ay H."/>
            <person name="Saygin H."/>
        </authorList>
    </citation>
    <scope>NUCLEOTIDE SEQUENCE [LARGE SCALE GENOMIC DNA]</scope>
    <source>
        <strain evidence="4 5">16K309</strain>
    </source>
</reference>
<proteinExistence type="predicted"/>
<dbReference type="SUPFAM" id="SSF53474">
    <property type="entry name" value="alpha/beta-Hydrolases"/>
    <property type="match status" value="1"/>
</dbReference>
<feature type="domain" description="Luciferase" evidence="3">
    <location>
        <begin position="302"/>
        <end position="366"/>
    </location>
</feature>
<feature type="compositionally biased region" description="Basic and acidic residues" evidence="1">
    <location>
        <begin position="389"/>
        <end position="401"/>
    </location>
</feature>
<gene>
    <name evidence="4" type="ORF">E1181_15850</name>
</gene>
<dbReference type="InterPro" id="IPR048273">
    <property type="entry name" value="Luciferase"/>
</dbReference>
<dbReference type="PANTHER" id="PTHR38695">
    <property type="entry name" value="AMINO ACID PERMEASE_ SLC12A DOMAIN-CONTAINING PROTEIN"/>
    <property type="match status" value="1"/>
</dbReference>
<dbReference type="AlphaFoldDB" id="A0A4R4VS59"/>
<dbReference type="RefSeq" id="WP_132675526.1">
    <property type="nucleotide sequence ID" value="NZ_SMKS01000025.1"/>
</dbReference>
<evidence type="ECO:0000313" key="5">
    <source>
        <dbReference type="Proteomes" id="UP000295674"/>
    </source>
</evidence>
<dbReference type="Pfam" id="PF17648">
    <property type="entry name" value="Luciferase"/>
    <property type="match status" value="1"/>
</dbReference>
<evidence type="ECO:0000259" key="2">
    <source>
        <dbReference type="Pfam" id="PF02230"/>
    </source>
</evidence>
<dbReference type="InterPro" id="IPR029058">
    <property type="entry name" value="AB_hydrolase_fold"/>
</dbReference>
<dbReference type="Pfam" id="PF02230">
    <property type="entry name" value="Abhydrolase_2"/>
    <property type="match status" value="1"/>
</dbReference>
<feature type="domain" description="Phospholipase/carboxylesterase/thioesterase" evidence="2">
    <location>
        <begin position="8"/>
        <end position="193"/>
    </location>
</feature>
<sequence>MSGFPDPVVLERGDGAGPLVVLLHGRGSRESEIIALADSLPTGLSYAAVRAPIAEGDGFAWFANRGIGRPVAESLRATADWFRAWLDDVAPERPVLLVGFSGGAAFAGGLLLDEPQRFAGAAILCGTLPFDAGVPTTPARLAGVPVFLAHGEQDRVIPRELLDRTWDYLTGASGAPTFAVRSPGGHGVTPEVLANLGAWLEERAGFLQRYGSGPRVPERWAEFPDGLPERRGPRPEISDTIPQQQLSDNAPPELQEELFRRIAALPGVNSAQSAISVPGARGFVLTPPHAGPPEAFLVPSAGEFAHLHPGFDGSLHVALPVGLAADAIARGWAVAHPLAGIRLTPGMVLVHGPRDETELDVVAAVVGTARAWAAGEASNPAHASRTSPGKRELAPVEGEIK</sequence>
<evidence type="ECO:0000313" key="4">
    <source>
        <dbReference type="EMBL" id="TDD05175.1"/>
    </source>
</evidence>
<accession>A0A4R4VS59</accession>
<dbReference type="EMBL" id="SMKS01000025">
    <property type="protein sequence ID" value="TDD05175.1"/>
    <property type="molecule type" value="Genomic_DNA"/>
</dbReference>
<keyword evidence="5" id="KW-1185">Reference proteome</keyword>
<dbReference type="PANTHER" id="PTHR38695:SF1">
    <property type="entry name" value="AMINO ACID PERMEASE_ SLC12A DOMAIN-CONTAINING PROTEIN"/>
    <property type="match status" value="1"/>
</dbReference>
<dbReference type="GO" id="GO:0016787">
    <property type="term" value="F:hydrolase activity"/>
    <property type="evidence" value="ECO:0007669"/>
    <property type="project" value="InterPro"/>
</dbReference>
<evidence type="ECO:0000256" key="1">
    <source>
        <dbReference type="SAM" id="MobiDB-lite"/>
    </source>
</evidence>
<dbReference type="OrthoDB" id="822427at2"/>
<dbReference type="Gene3D" id="3.40.50.1820">
    <property type="entry name" value="alpha/beta hydrolase"/>
    <property type="match status" value="1"/>
</dbReference>
<dbReference type="Proteomes" id="UP000295674">
    <property type="component" value="Unassembled WGS sequence"/>
</dbReference>
<name>A0A4R4VS59_9PSEU</name>
<dbReference type="InterPro" id="IPR040841">
    <property type="entry name" value="Luciferase_dom"/>
</dbReference>
<organism evidence="4 5">
    <name type="scientific">Saccharopolyspora terrae</name>
    <dbReference type="NCBI Taxonomy" id="2530384"/>
    <lineage>
        <taxon>Bacteria</taxon>
        <taxon>Bacillati</taxon>
        <taxon>Actinomycetota</taxon>
        <taxon>Actinomycetes</taxon>
        <taxon>Pseudonocardiales</taxon>
        <taxon>Pseudonocardiaceae</taxon>
        <taxon>Saccharopolyspora</taxon>
    </lineage>
</organism>
<feature type="region of interest" description="Disordered" evidence="1">
    <location>
        <begin position="218"/>
        <end position="248"/>
    </location>
</feature>
<feature type="compositionally biased region" description="Basic and acidic residues" evidence="1">
    <location>
        <begin position="218"/>
        <end position="237"/>
    </location>
</feature>
<feature type="region of interest" description="Disordered" evidence="1">
    <location>
        <begin position="375"/>
        <end position="401"/>
    </location>
</feature>
<protein>
    <submittedName>
        <fullName evidence="4">Phospholipase</fullName>
    </submittedName>
</protein>
<dbReference type="InterPro" id="IPR003140">
    <property type="entry name" value="PLipase/COase/thioEstase"/>
</dbReference>
<comment type="caution">
    <text evidence="4">The sequence shown here is derived from an EMBL/GenBank/DDBJ whole genome shotgun (WGS) entry which is preliminary data.</text>
</comment>